<gene>
    <name evidence="1" type="ORF">N8M53_01810</name>
</gene>
<proteinExistence type="predicted"/>
<protein>
    <submittedName>
        <fullName evidence="1">Uncharacterized protein</fullName>
    </submittedName>
</protein>
<reference evidence="1" key="1">
    <citation type="submission" date="2022-09" db="EMBL/GenBank/DDBJ databases">
        <authorList>
            <person name="Li Z.-J."/>
        </authorList>
    </citation>
    <scope>NUCLEOTIDE SEQUENCE</scope>
    <source>
        <strain evidence="1">TGB11</strain>
    </source>
</reference>
<dbReference type="Proteomes" id="UP001164748">
    <property type="component" value="Chromosome"/>
</dbReference>
<accession>A0AA47LS90</accession>
<evidence type="ECO:0000313" key="2">
    <source>
        <dbReference type="Proteomes" id="UP001164748"/>
    </source>
</evidence>
<dbReference type="AlphaFoldDB" id="A0AA47LS90"/>
<sequence length="137" mass="15356">MSKLPAPSKAELCLLELLRRGKAGLHPLDVNIRDLTHANLLDEAGKFWSITLPTDMSLLRIRHDVRIADQPAPFTSVRGYKAMFKRYWLTDLDAAKSAIYLLNNWRAKRGAEPLSKRDCNALLAAFQSEPQALGEVA</sequence>
<name>A0AA47LS90_9GAMM</name>
<dbReference type="EMBL" id="CP114588">
    <property type="protein sequence ID" value="WBA08987.1"/>
    <property type="molecule type" value="Genomic_DNA"/>
</dbReference>
<dbReference type="RefSeq" id="WP_269579261.1">
    <property type="nucleotide sequence ID" value="NZ_CP114588.1"/>
</dbReference>
<evidence type="ECO:0000313" key="1">
    <source>
        <dbReference type="EMBL" id="WBA08987.1"/>
    </source>
</evidence>
<organism evidence="1 2">
    <name type="scientific">Salinivibrio kushneri</name>
    <dbReference type="NCBI Taxonomy" id="1908198"/>
    <lineage>
        <taxon>Bacteria</taxon>
        <taxon>Pseudomonadati</taxon>
        <taxon>Pseudomonadota</taxon>
        <taxon>Gammaproteobacteria</taxon>
        <taxon>Vibrionales</taxon>
        <taxon>Vibrionaceae</taxon>
        <taxon>Salinivibrio</taxon>
    </lineage>
</organism>